<dbReference type="PANTHER" id="PTHR43174:SF1">
    <property type="entry name" value="UDP-N-ACETYLGLUCOSAMINE 2-EPIMERASE"/>
    <property type="match status" value="1"/>
</dbReference>
<organism evidence="3 4">
    <name type="scientific">Nocardioides phosphati</name>
    <dbReference type="NCBI Taxonomy" id="1867775"/>
    <lineage>
        <taxon>Bacteria</taxon>
        <taxon>Bacillati</taxon>
        <taxon>Actinomycetota</taxon>
        <taxon>Actinomycetes</taxon>
        <taxon>Propionibacteriales</taxon>
        <taxon>Nocardioidaceae</taxon>
        <taxon>Nocardioides</taxon>
    </lineage>
</organism>
<name>A0ABQ2NE28_9ACTN</name>
<evidence type="ECO:0000313" key="3">
    <source>
        <dbReference type="EMBL" id="GGO92515.1"/>
    </source>
</evidence>
<dbReference type="Pfam" id="PF02350">
    <property type="entry name" value="Epimerase_2"/>
    <property type="match status" value="1"/>
</dbReference>
<dbReference type="Proteomes" id="UP000655410">
    <property type="component" value="Unassembled WGS sequence"/>
</dbReference>
<dbReference type="InterPro" id="IPR003331">
    <property type="entry name" value="UDP_GlcNAc_Epimerase_2_dom"/>
</dbReference>
<evidence type="ECO:0000259" key="2">
    <source>
        <dbReference type="Pfam" id="PF02350"/>
    </source>
</evidence>
<proteinExistence type="inferred from homology"/>
<dbReference type="EMBL" id="BMNI01000008">
    <property type="protein sequence ID" value="GGO92515.1"/>
    <property type="molecule type" value="Genomic_DNA"/>
</dbReference>
<reference evidence="4" key="1">
    <citation type="journal article" date="2019" name="Int. J. Syst. Evol. Microbiol.">
        <title>The Global Catalogue of Microorganisms (GCM) 10K type strain sequencing project: providing services to taxonomists for standard genome sequencing and annotation.</title>
        <authorList>
            <consortium name="The Broad Institute Genomics Platform"/>
            <consortium name="The Broad Institute Genome Sequencing Center for Infectious Disease"/>
            <person name="Wu L."/>
            <person name="Ma J."/>
        </authorList>
    </citation>
    <scope>NUCLEOTIDE SEQUENCE [LARGE SCALE GENOMIC DNA]</scope>
    <source>
        <strain evidence="4">CGMCC 4.7371</strain>
    </source>
</reference>
<dbReference type="PANTHER" id="PTHR43174">
    <property type="entry name" value="UDP-N-ACETYLGLUCOSAMINE 2-EPIMERASE"/>
    <property type="match status" value="1"/>
</dbReference>
<dbReference type="CDD" id="cd03786">
    <property type="entry name" value="GTB_UDP-GlcNAc_2-Epimerase"/>
    <property type="match status" value="1"/>
</dbReference>
<evidence type="ECO:0000313" key="4">
    <source>
        <dbReference type="Proteomes" id="UP000655410"/>
    </source>
</evidence>
<gene>
    <name evidence="3" type="ORF">GCM10011584_29100</name>
</gene>
<dbReference type="InterPro" id="IPR029767">
    <property type="entry name" value="WecB-like"/>
</dbReference>
<feature type="domain" description="UDP-N-acetylglucosamine 2-epimerase" evidence="2">
    <location>
        <begin position="25"/>
        <end position="354"/>
    </location>
</feature>
<comment type="caution">
    <text evidence="3">The sequence shown here is derived from an EMBL/GenBank/DDBJ whole genome shotgun (WGS) entry which is preliminary data.</text>
</comment>
<sequence length="370" mass="41078">MKVMTIVGTRPEIIRLAAVIKRLDATVDHVLVHTGQNYDHNLNQVFFDDLGLRAPDHYLGVDTSSLGAVLGGVLIETEKVILAEKPDAVLVLGDTNSCIATIMAKRMRIPTYHMEAGNRCFDENVPEETNRRLVDHVADFNLVYTEHARRNLLAEGLHPRRIIITGSPMREVLESQRASIDASDVLDRLELEPQGYFLVSAHREENVDSPARLQKLVDCLLAVYEKWQYPVIVSTHPRTRKRLETLGADLGATDIRWMEPFGFHDYNKLQVDAACVLSDSGTISEESSILGFPAITLRDSIERPEALDAGAIIMTGLEAADVVAATAVAMKWEPVPVPAGYEVVNTSQRTVKFILSTAARHHQWAGIRTT</sequence>
<evidence type="ECO:0000256" key="1">
    <source>
        <dbReference type="RuleBase" id="RU003513"/>
    </source>
</evidence>
<keyword evidence="1" id="KW-0413">Isomerase</keyword>
<comment type="similarity">
    <text evidence="1">Belongs to the UDP-N-acetylglucosamine 2-epimerase family.</text>
</comment>
<keyword evidence="4" id="KW-1185">Reference proteome</keyword>
<dbReference type="Gene3D" id="3.40.50.2000">
    <property type="entry name" value="Glycogen Phosphorylase B"/>
    <property type="match status" value="2"/>
</dbReference>
<protein>
    <submittedName>
        <fullName evidence="3">UDP-N-acetyl glucosamine 2-epimerase</fullName>
    </submittedName>
</protein>
<dbReference type="NCBIfam" id="TIGR00236">
    <property type="entry name" value="wecB"/>
    <property type="match status" value="1"/>
</dbReference>
<dbReference type="SUPFAM" id="SSF53756">
    <property type="entry name" value="UDP-Glycosyltransferase/glycogen phosphorylase"/>
    <property type="match status" value="1"/>
</dbReference>
<accession>A0ABQ2NE28</accession>